<dbReference type="Proteomes" id="UP000001929">
    <property type="component" value="Chromosome"/>
</dbReference>
<sequence>MTTAPSATSPEAVFDPDFSRPVDVLNLPPNGRVLVVEASPEERTALADRLEVLEVASLRAEVRLRPLAGGPIVRVEGHLEADLRQSCVVTLAPLAITVKEPFALTFGPGEAEVEPGGKEIELDIEADDPPEPIIGGRIDLGAVIAEHLALGIDPFPRAPDARFQPPPDVAEPAETHEVRGATPFAALGALKKK</sequence>
<dbReference type="PATRIC" id="fig|269796.9.peg.1742"/>
<dbReference type="PhylomeDB" id="Q2RTT1"/>
<protein>
    <submittedName>
        <fullName evidence="2">Conserved hypothetical cytosolic protein</fullName>
    </submittedName>
</protein>
<organism evidence="2 3">
    <name type="scientific">Rhodospirillum rubrum (strain ATCC 11170 / ATH 1.1.1 / DSM 467 / LMG 4362 / NCIMB 8255 / S1)</name>
    <dbReference type="NCBI Taxonomy" id="269796"/>
    <lineage>
        <taxon>Bacteria</taxon>
        <taxon>Pseudomonadati</taxon>
        <taxon>Pseudomonadota</taxon>
        <taxon>Alphaproteobacteria</taxon>
        <taxon>Rhodospirillales</taxon>
        <taxon>Rhodospirillaceae</taxon>
        <taxon>Rhodospirillum</taxon>
    </lineage>
</organism>
<dbReference type="HOGENOM" id="CLU_088841_0_0_5"/>
<keyword evidence="3" id="KW-1185">Reference proteome</keyword>
<dbReference type="RefSeq" id="WP_011389354.1">
    <property type="nucleotide sequence ID" value="NC_007643.1"/>
</dbReference>
<dbReference type="STRING" id="269796.Rru_A1664"/>
<reference evidence="2 3" key="1">
    <citation type="journal article" date="2011" name="Stand. Genomic Sci.">
        <title>Complete genome sequence of Rhodospirillum rubrum type strain (S1).</title>
        <authorList>
            <person name="Munk A.C."/>
            <person name="Copeland A."/>
            <person name="Lucas S."/>
            <person name="Lapidus A."/>
            <person name="Del Rio T.G."/>
            <person name="Barry K."/>
            <person name="Detter J.C."/>
            <person name="Hammon N."/>
            <person name="Israni S."/>
            <person name="Pitluck S."/>
            <person name="Brettin T."/>
            <person name="Bruce D."/>
            <person name="Han C."/>
            <person name="Tapia R."/>
            <person name="Gilna P."/>
            <person name="Schmutz J."/>
            <person name="Larimer F."/>
            <person name="Land M."/>
            <person name="Kyrpides N.C."/>
            <person name="Mavromatis K."/>
            <person name="Richardson P."/>
            <person name="Rohde M."/>
            <person name="Goker M."/>
            <person name="Klenk H.P."/>
            <person name="Zhang Y."/>
            <person name="Roberts G.P."/>
            <person name="Reslewic S."/>
            <person name="Schwartz D.C."/>
        </authorList>
    </citation>
    <scope>NUCLEOTIDE SEQUENCE [LARGE SCALE GENOMIC DNA]</scope>
    <source>
        <strain evidence="3">ATCC 11170 / ATH 1.1.1 / DSM 467 / LMG 4362 / NCIMB 8255 / S1</strain>
    </source>
</reference>
<accession>Q2RTT1</accession>
<dbReference type="AlphaFoldDB" id="Q2RTT1"/>
<proteinExistence type="predicted"/>
<feature type="region of interest" description="Disordered" evidence="1">
    <location>
        <begin position="157"/>
        <end position="181"/>
    </location>
</feature>
<name>Q2RTT1_RHORT</name>
<dbReference type="EMBL" id="CP000230">
    <property type="protein sequence ID" value="ABC22464.1"/>
    <property type="molecule type" value="Genomic_DNA"/>
</dbReference>
<evidence type="ECO:0000313" key="3">
    <source>
        <dbReference type="Proteomes" id="UP000001929"/>
    </source>
</evidence>
<dbReference type="eggNOG" id="COG1399">
    <property type="taxonomic scope" value="Bacteria"/>
</dbReference>
<gene>
    <name evidence="2" type="ordered locus">Rru_A1664</name>
</gene>
<dbReference type="EnsemblBacteria" id="ABC22464">
    <property type="protein sequence ID" value="ABC22464"/>
    <property type="gene ID" value="Rru_A1664"/>
</dbReference>
<dbReference type="Pfam" id="PF02620">
    <property type="entry name" value="YceD"/>
    <property type="match status" value="1"/>
</dbReference>
<dbReference type="KEGG" id="rru:Rru_A1664"/>
<dbReference type="InterPro" id="IPR003772">
    <property type="entry name" value="YceD"/>
</dbReference>
<evidence type="ECO:0000313" key="2">
    <source>
        <dbReference type="EMBL" id="ABC22464.1"/>
    </source>
</evidence>
<evidence type="ECO:0000256" key="1">
    <source>
        <dbReference type="SAM" id="MobiDB-lite"/>
    </source>
</evidence>